<dbReference type="FunFam" id="3.30.70.270:FF:000020">
    <property type="entry name" value="Transposon Tf2-6 polyprotein-like Protein"/>
    <property type="match status" value="1"/>
</dbReference>
<organism evidence="10 11">
    <name type="scientific">Cryomyces minteri</name>
    <dbReference type="NCBI Taxonomy" id="331657"/>
    <lineage>
        <taxon>Eukaryota</taxon>
        <taxon>Fungi</taxon>
        <taxon>Dikarya</taxon>
        <taxon>Ascomycota</taxon>
        <taxon>Pezizomycotina</taxon>
        <taxon>Dothideomycetes</taxon>
        <taxon>Dothideomycetes incertae sedis</taxon>
        <taxon>Cryomyces</taxon>
    </lineage>
</organism>
<protein>
    <recommendedName>
        <fullName evidence="1">RNA-directed DNA polymerase</fullName>
        <ecNumber evidence="1">2.7.7.49</ecNumber>
    </recommendedName>
</protein>
<keyword evidence="5" id="KW-0255">Endonuclease</keyword>
<evidence type="ECO:0000256" key="6">
    <source>
        <dbReference type="ARBA" id="ARBA00022801"/>
    </source>
</evidence>
<dbReference type="Gene3D" id="3.10.10.10">
    <property type="entry name" value="HIV Type 1 Reverse Transcriptase, subunit A, domain 1"/>
    <property type="match status" value="1"/>
</dbReference>
<dbReference type="InterPro" id="IPR041373">
    <property type="entry name" value="RT_RNaseH"/>
</dbReference>
<keyword evidence="11" id="KW-1185">Reference proteome</keyword>
<dbReference type="InterPro" id="IPR043128">
    <property type="entry name" value="Rev_trsase/Diguanyl_cyclase"/>
</dbReference>
<comment type="caution">
    <text evidence="10">The sequence shown here is derived from an EMBL/GenBank/DDBJ whole genome shotgun (WGS) entry which is preliminary data.</text>
</comment>
<feature type="domain" description="Reverse transcriptase" evidence="9">
    <location>
        <begin position="431"/>
        <end position="610"/>
    </location>
</feature>
<keyword evidence="3" id="KW-0548">Nucleotidyltransferase</keyword>
<dbReference type="InterPro" id="IPR050951">
    <property type="entry name" value="Retrovirus_Pol_polyprotein"/>
</dbReference>
<reference evidence="10 11" key="1">
    <citation type="submission" date="2017-03" db="EMBL/GenBank/DDBJ databases">
        <title>Genomes of endolithic fungi from Antarctica.</title>
        <authorList>
            <person name="Coleine C."/>
            <person name="Masonjones S."/>
            <person name="Stajich J.E."/>
        </authorList>
    </citation>
    <scope>NUCLEOTIDE SEQUENCE [LARGE SCALE GENOMIC DNA]</scope>
    <source>
        <strain evidence="10 11">CCFEE 5187</strain>
    </source>
</reference>
<dbReference type="GO" id="GO:0004519">
    <property type="term" value="F:endonuclease activity"/>
    <property type="evidence" value="ECO:0007669"/>
    <property type="project" value="UniProtKB-KW"/>
</dbReference>
<dbReference type="GO" id="GO:0016787">
    <property type="term" value="F:hydrolase activity"/>
    <property type="evidence" value="ECO:0007669"/>
    <property type="project" value="UniProtKB-KW"/>
</dbReference>
<dbReference type="PANTHER" id="PTHR37984">
    <property type="entry name" value="PROTEIN CBG26694"/>
    <property type="match status" value="1"/>
</dbReference>
<dbReference type="InterPro" id="IPR041588">
    <property type="entry name" value="Integrase_H2C2"/>
</dbReference>
<evidence type="ECO:0000256" key="1">
    <source>
        <dbReference type="ARBA" id="ARBA00012493"/>
    </source>
</evidence>
<dbReference type="EC" id="2.7.7.49" evidence="1"/>
<evidence type="ECO:0000256" key="7">
    <source>
        <dbReference type="ARBA" id="ARBA00022918"/>
    </source>
</evidence>
<dbReference type="CDD" id="cd09274">
    <property type="entry name" value="RNase_HI_RT_Ty3"/>
    <property type="match status" value="1"/>
</dbReference>
<evidence type="ECO:0000256" key="4">
    <source>
        <dbReference type="ARBA" id="ARBA00022722"/>
    </source>
</evidence>
<feature type="region of interest" description="Disordered" evidence="8">
    <location>
        <begin position="867"/>
        <end position="901"/>
    </location>
</feature>
<dbReference type="Pfam" id="PF00078">
    <property type="entry name" value="RVT_1"/>
    <property type="match status" value="1"/>
</dbReference>
<dbReference type="PROSITE" id="PS50878">
    <property type="entry name" value="RT_POL"/>
    <property type="match status" value="1"/>
</dbReference>
<dbReference type="EMBL" id="NAJN01002632">
    <property type="protein sequence ID" value="TKA50332.1"/>
    <property type="molecule type" value="Genomic_DNA"/>
</dbReference>
<evidence type="ECO:0000313" key="10">
    <source>
        <dbReference type="EMBL" id="TKA50332.1"/>
    </source>
</evidence>
<evidence type="ECO:0000256" key="8">
    <source>
        <dbReference type="SAM" id="MobiDB-lite"/>
    </source>
</evidence>
<evidence type="ECO:0000256" key="5">
    <source>
        <dbReference type="ARBA" id="ARBA00022759"/>
    </source>
</evidence>
<dbReference type="Gene3D" id="3.30.70.270">
    <property type="match status" value="2"/>
</dbReference>
<dbReference type="STRING" id="331657.A0A4U0VMT7"/>
<proteinExistence type="predicted"/>
<dbReference type="Gene3D" id="1.10.340.70">
    <property type="match status" value="1"/>
</dbReference>
<evidence type="ECO:0000256" key="3">
    <source>
        <dbReference type="ARBA" id="ARBA00022695"/>
    </source>
</evidence>
<dbReference type="InterPro" id="IPR043502">
    <property type="entry name" value="DNA/RNA_pol_sf"/>
</dbReference>
<evidence type="ECO:0000259" key="9">
    <source>
        <dbReference type="PROSITE" id="PS50878"/>
    </source>
</evidence>
<dbReference type="Pfam" id="PF17921">
    <property type="entry name" value="Integrase_H2C2"/>
    <property type="match status" value="1"/>
</dbReference>
<keyword evidence="4" id="KW-0540">Nuclease</keyword>
<dbReference type="OrthoDB" id="3909595at2759"/>
<gene>
    <name evidence="10" type="ORF">B0A49_13656</name>
</gene>
<dbReference type="GO" id="GO:0003964">
    <property type="term" value="F:RNA-directed DNA polymerase activity"/>
    <property type="evidence" value="ECO:0007669"/>
    <property type="project" value="UniProtKB-KW"/>
</dbReference>
<feature type="non-terminal residue" evidence="10">
    <location>
        <position position="998"/>
    </location>
</feature>
<dbReference type="InterPro" id="IPR000477">
    <property type="entry name" value="RT_dom"/>
</dbReference>
<dbReference type="InterPro" id="IPR021109">
    <property type="entry name" value="Peptidase_aspartic_dom_sf"/>
</dbReference>
<keyword evidence="7" id="KW-0695">RNA-directed DNA polymerase</keyword>
<dbReference type="SUPFAM" id="SSF56672">
    <property type="entry name" value="DNA/RNA polymerases"/>
    <property type="match status" value="1"/>
</dbReference>
<dbReference type="Pfam" id="PF17917">
    <property type="entry name" value="RT_RNaseH"/>
    <property type="match status" value="1"/>
</dbReference>
<dbReference type="Gene3D" id="2.40.70.10">
    <property type="entry name" value="Acid Proteases"/>
    <property type="match status" value="1"/>
</dbReference>
<evidence type="ECO:0000256" key="2">
    <source>
        <dbReference type="ARBA" id="ARBA00022679"/>
    </source>
</evidence>
<keyword evidence="2" id="KW-0808">Transferase</keyword>
<dbReference type="PANTHER" id="PTHR37984:SF5">
    <property type="entry name" value="PROTEIN NYNRIN-LIKE"/>
    <property type="match status" value="1"/>
</dbReference>
<dbReference type="Proteomes" id="UP000308768">
    <property type="component" value="Unassembled WGS sequence"/>
</dbReference>
<evidence type="ECO:0000313" key="11">
    <source>
        <dbReference type="Proteomes" id="UP000308768"/>
    </source>
</evidence>
<accession>A0A4U0VMT7</accession>
<name>A0A4U0VMT7_9PEZI</name>
<keyword evidence="6" id="KW-0378">Hydrolase</keyword>
<dbReference type="CDD" id="cd01647">
    <property type="entry name" value="RT_LTR"/>
    <property type="match status" value="1"/>
</dbReference>
<sequence length="998" mass="114461">MNTSNSDPAQNDSTNATDQIHDAAELAMKVSSNPEYWYNTFTEIHRQNEEYKASLARQAEELNHVERSYEIQCAIVAELRTQLEFERNRKSSSGRSNDKIQVDEFHGDRNKYTEFIANVRLKVANEPDTDVTYIMSRLKGSAFHQVLPHIKDGVSSITSVEALISILDSAYADPQKRVNATRELTTLRQKSRPFPEFIADFRRLQAEVNFNEEALLGILQTAIRDITHIACTALKIKSHSEAYVPFFVTTLGHYPIVLGIPWLRQHNVDIDWRLNSLKFISEFCQSHCLPPGLSSLSVTGSHDYDSKPSIPEPPLPMKLESKRPLDICMIGAAPFVHLTKKYSETMFAVSLRDVEKALQPKEEVDPATKLPPEYHEFLDVFSRKDSDKLPIPRPYDHKIILQPGKEPPFGPLYGMSQPELLVLQKYLKENLSKGFIQASSSPAAAPVLFVKKPGGGLRFCVDYRKLNEITVKNRYPLPLVKETLARLSKAKYYSKIDIIAAFNRLRMAHGHEWKTAFRCRYGLFEYLVMPFGLCNAPSSFQHYMNDVLREYLDIFCTAYVDDILIYSNTLSEHKGHVRAILGKLCEAGLQADISKCEFHVQEIKYLGLIISTEGIKMDPAKTAAIRDWPQPENMRDVQTFLGFANFYRRFIKDYSKLVAPLVKLTRKDVRFFYDDACRKAFETLQEAFASSSILIHFDPEKPCIVETDASDYVSAGVLSQYDDQGILRPVAYFSKKHSPQECNYEIYDKELLAIVRAFEEWRPELEGAAFPVQVITDHRNLEYYMTTKRLSRRQARWSEYLSRFNFVIQYRPGKQGTKPDALTRRSGDLPSLEEDVRWRYQKQVVLKPHNLDEKVIRASMEPKETLLANTIGQPRRLEPPSQGEDSITEGEAERSGSLESDGSTLQELFQEGYAIDPFLSKVVQMLKDGTRHSKDISLSECAIVNDRLYYDGRLFVPDFDRLRLRLIQDCHNPPAAGHPGRSKTFELLSREYYWPNMH</sequence>
<dbReference type="AlphaFoldDB" id="A0A4U0VMT7"/>